<evidence type="ECO:0000256" key="6">
    <source>
        <dbReference type="ARBA" id="ARBA00022729"/>
    </source>
</evidence>
<feature type="signal peptide" evidence="20">
    <location>
        <begin position="1"/>
        <end position="20"/>
    </location>
</feature>
<dbReference type="GO" id="GO:0005509">
    <property type="term" value="F:calcium ion binding"/>
    <property type="evidence" value="ECO:0007669"/>
    <property type="project" value="UniProtKB-UniRule"/>
</dbReference>
<keyword evidence="4 16" id="KW-0812">Transmembrane</keyword>
<dbReference type="GO" id="GO:0008013">
    <property type="term" value="F:beta-catenin binding"/>
    <property type="evidence" value="ECO:0007669"/>
    <property type="project" value="TreeGrafter"/>
</dbReference>
<keyword evidence="6 20" id="KW-0732">Signal</keyword>
<dbReference type="GO" id="GO:0000902">
    <property type="term" value="P:cell morphogenesis"/>
    <property type="evidence" value="ECO:0007669"/>
    <property type="project" value="TreeGrafter"/>
</dbReference>
<keyword evidence="12 19" id="KW-0472">Membrane</keyword>
<dbReference type="PANTHER" id="PTHR24027:SF96">
    <property type="entry name" value="CADHERIN-12"/>
    <property type="match status" value="1"/>
</dbReference>
<dbReference type="GO" id="GO:0034332">
    <property type="term" value="P:adherens junction organization"/>
    <property type="evidence" value="ECO:0007669"/>
    <property type="project" value="TreeGrafter"/>
</dbReference>
<keyword evidence="3" id="KW-1003">Cell membrane</keyword>
<dbReference type="GO" id="GO:0045296">
    <property type="term" value="F:cadherin binding"/>
    <property type="evidence" value="ECO:0007669"/>
    <property type="project" value="TreeGrafter"/>
</dbReference>
<dbReference type="InterPro" id="IPR027397">
    <property type="entry name" value="Catenin-bd_sf"/>
</dbReference>
<feature type="compositionally biased region" description="Polar residues" evidence="18">
    <location>
        <begin position="796"/>
        <end position="805"/>
    </location>
</feature>
<feature type="domain" description="Cadherin" evidence="21">
    <location>
        <begin position="85"/>
        <end position="165"/>
    </location>
</feature>
<sequence>MLTRNCFLLFLWFYFEQSSASPIHSPPQPQSRLGKDHPRSLVGPSPGRHGGNTFQRVKRGWVWNQFFVLEEYMGSEPQYVGKLHTDLDKGDSGVKYTLSGDGAGSIFTIDQTTGDIHALQSLDREEKPYYTLRAQAVDIDTGRALEPESEFVIKVQDINDNEPKFLEGPYTASVPEMSPVGTYVTRVTATDADDPTYGNSARVVYSILHGQPYFSVDAKTGDIRTALPNMDREVKELYQVLIQAKDMGGQLGGLAGTTTVNISLSDVNDNPPRFSKSIFHLKVPESSAVGSPIGRIKAHDLDIGKNAEIDYNIVPGDGGAMFDISTNEHNQEGVIVLKRPLDYEMKKTYTFKVEASNTHLDPRFHNFGPFKDMAMVKIYVLDVDEPPVFSQSSYSMDVDEDTPVGLIIGSVTAQDLDVGSSPVRYSIDWKRDLDSFFDIDPVEGTISTNELLDRESIAQHNISIVATKINNPVLSSRVAVTIHVNDVNEFPPEFAIPYETFVCESAKVGQVIQVISAKDRDLPPAGQKFTYKSAQDDQKTKNFTVRDFGNNTAGIVTLHSGFRRRTQELYEVAVVISDSGYPSQSSTSTLTVRVCFCDSDGSLLTCNAEAIFLPVGLSTGALIAILMCIVILLAIVVLYVGVKRQKKKETLMTSKEDIRDNVIHYDDEGGGEEDTHAFDMGTLRNPKAIKNNLLRRDIKPEAKAPPQSRPPTSSHESSDIQNFIHQRLQEHDKDTSAPPYDSLATYAYEGEGSVAESLSSIDSPGREGDEDYYYLTEWGPRFKTLAGIFGERSESQSEVTSTAPTATEDITVENRH</sequence>
<dbReference type="Pfam" id="PF01049">
    <property type="entry name" value="CADH_Y-type_LIR"/>
    <property type="match status" value="1"/>
</dbReference>
<evidence type="ECO:0000256" key="17">
    <source>
        <dbReference type="RuleBase" id="RU004357"/>
    </source>
</evidence>
<accession>A0AAY4A300</accession>
<comment type="subcellular location">
    <subcellularLocation>
        <location evidence="2">Cell junction</location>
        <location evidence="2">Adherens junction</location>
    </subcellularLocation>
    <subcellularLocation>
        <location evidence="1 16">Cell membrane</location>
        <topology evidence="1 16">Single-pass type I membrane protein</topology>
    </subcellularLocation>
</comment>
<dbReference type="InterPro" id="IPR002126">
    <property type="entry name" value="Cadherin-like_dom"/>
</dbReference>
<evidence type="ECO:0000256" key="11">
    <source>
        <dbReference type="ARBA" id="ARBA00022989"/>
    </source>
</evidence>
<evidence type="ECO:0000256" key="13">
    <source>
        <dbReference type="ARBA" id="ARBA00023180"/>
    </source>
</evidence>
<feature type="region of interest" description="Disordered" evidence="18">
    <location>
        <begin position="700"/>
        <end position="719"/>
    </location>
</feature>
<keyword evidence="8 15" id="KW-0106">Calcium</keyword>
<evidence type="ECO:0000256" key="9">
    <source>
        <dbReference type="ARBA" id="ARBA00022889"/>
    </source>
</evidence>
<dbReference type="Ensembl" id="ENSDCDT00010003546.1">
    <property type="protein sequence ID" value="ENSDCDP00010003412.1"/>
    <property type="gene ID" value="ENSDCDG00010001539.1"/>
</dbReference>
<evidence type="ECO:0000256" key="8">
    <source>
        <dbReference type="ARBA" id="ARBA00022837"/>
    </source>
</evidence>
<dbReference type="InterPro" id="IPR039808">
    <property type="entry name" value="Cadherin"/>
</dbReference>
<dbReference type="Proteomes" id="UP000694580">
    <property type="component" value="Chromosome 2"/>
</dbReference>
<evidence type="ECO:0000313" key="22">
    <source>
        <dbReference type="Ensembl" id="ENSDCDP00010003412.1"/>
    </source>
</evidence>
<feature type="domain" description="Cadherin" evidence="21">
    <location>
        <begin position="275"/>
        <end position="389"/>
    </location>
</feature>
<evidence type="ECO:0000256" key="14">
    <source>
        <dbReference type="ARBA" id="ARBA00069585"/>
    </source>
</evidence>
<dbReference type="FunFam" id="2.60.40.60:FF:000009">
    <property type="entry name" value="Cadherin 24"/>
    <property type="match status" value="1"/>
</dbReference>
<dbReference type="FunFam" id="2.60.40.60:FF:000012">
    <property type="entry name" value="Cadherin 24"/>
    <property type="match status" value="1"/>
</dbReference>
<dbReference type="GO" id="GO:0016339">
    <property type="term" value="P:calcium-dependent cell-cell adhesion via plasma membrane cell adhesion molecules"/>
    <property type="evidence" value="ECO:0007669"/>
    <property type="project" value="TreeGrafter"/>
</dbReference>
<dbReference type="GO" id="GO:0044331">
    <property type="term" value="P:cell-cell adhesion mediated by cadherin"/>
    <property type="evidence" value="ECO:0007669"/>
    <property type="project" value="TreeGrafter"/>
</dbReference>
<dbReference type="GO" id="GO:0007156">
    <property type="term" value="P:homophilic cell adhesion via plasma membrane adhesion molecules"/>
    <property type="evidence" value="ECO:0007669"/>
    <property type="project" value="InterPro"/>
</dbReference>
<dbReference type="SMART" id="SM00112">
    <property type="entry name" value="CA"/>
    <property type="match status" value="5"/>
</dbReference>
<keyword evidence="7" id="KW-0677">Repeat</keyword>
<dbReference type="Pfam" id="PF00028">
    <property type="entry name" value="Cadherin"/>
    <property type="match status" value="5"/>
</dbReference>
<evidence type="ECO:0000256" key="12">
    <source>
        <dbReference type="ARBA" id="ARBA00023136"/>
    </source>
</evidence>
<evidence type="ECO:0000256" key="19">
    <source>
        <dbReference type="SAM" id="Phobius"/>
    </source>
</evidence>
<comment type="function">
    <text evidence="17">Cadherins are calcium-dependent cell adhesion proteins.</text>
</comment>
<dbReference type="FunFam" id="2.60.40.60:FF:000097">
    <property type="entry name" value="cadherin-12 isoform X1"/>
    <property type="match status" value="1"/>
</dbReference>
<dbReference type="FunFam" id="4.10.900.10:FF:000001">
    <property type="entry name" value="Cadherin 2"/>
    <property type="match status" value="1"/>
</dbReference>
<feature type="region of interest" description="Disordered" evidence="18">
    <location>
        <begin position="23"/>
        <end position="53"/>
    </location>
</feature>
<dbReference type="PRINTS" id="PR00205">
    <property type="entry name" value="CADHERIN"/>
</dbReference>
<dbReference type="GO" id="GO:0002009">
    <property type="term" value="P:morphogenesis of an epithelium"/>
    <property type="evidence" value="ECO:0007669"/>
    <property type="project" value="UniProtKB-ARBA"/>
</dbReference>
<dbReference type="Gene3D" id="4.10.900.10">
    <property type="entry name" value="TCF3-CBD (Catenin binding domain)"/>
    <property type="match status" value="1"/>
</dbReference>
<evidence type="ECO:0000259" key="21">
    <source>
        <dbReference type="PROSITE" id="PS50268"/>
    </source>
</evidence>
<evidence type="ECO:0000256" key="10">
    <source>
        <dbReference type="ARBA" id="ARBA00022949"/>
    </source>
</evidence>
<dbReference type="AlphaFoldDB" id="A0AAY4A300"/>
<name>A0AAY4A300_9TELE</name>
<keyword evidence="23" id="KW-1185">Reference proteome</keyword>
<dbReference type="GO" id="GO:0016477">
    <property type="term" value="P:cell migration"/>
    <property type="evidence" value="ECO:0007669"/>
    <property type="project" value="TreeGrafter"/>
</dbReference>
<evidence type="ECO:0000256" key="18">
    <source>
        <dbReference type="SAM" id="MobiDB-lite"/>
    </source>
</evidence>
<dbReference type="PANTHER" id="PTHR24027">
    <property type="entry name" value="CADHERIN-23"/>
    <property type="match status" value="1"/>
</dbReference>
<dbReference type="InterPro" id="IPR015919">
    <property type="entry name" value="Cadherin-like_sf"/>
</dbReference>
<reference evidence="22" key="3">
    <citation type="submission" date="2025-09" db="UniProtKB">
        <authorList>
            <consortium name="Ensembl"/>
        </authorList>
    </citation>
    <scope>IDENTIFICATION</scope>
</reference>
<feature type="compositionally biased region" description="Polar residues" evidence="18">
    <location>
        <begin position="710"/>
        <end position="719"/>
    </location>
</feature>
<protein>
    <recommendedName>
        <fullName evidence="14">Cadherin-12</fullName>
    </recommendedName>
</protein>
<dbReference type="InterPro" id="IPR020894">
    <property type="entry name" value="Cadherin_CS"/>
</dbReference>
<evidence type="ECO:0000256" key="20">
    <source>
        <dbReference type="SAM" id="SignalP"/>
    </source>
</evidence>
<dbReference type="CDD" id="cd11304">
    <property type="entry name" value="Cadherin_repeat"/>
    <property type="match status" value="5"/>
</dbReference>
<evidence type="ECO:0000256" key="7">
    <source>
        <dbReference type="ARBA" id="ARBA00022737"/>
    </source>
</evidence>
<reference evidence="22 23" key="1">
    <citation type="submission" date="2020-06" db="EMBL/GenBank/DDBJ databases">
        <authorList>
            <consortium name="Wellcome Sanger Institute Data Sharing"/>
        </authorList>
    </citation>
    <scope>NUCLEOTIDE SEQUENCE [LARGE SCALE GENOMIC DNA]</scope>
</reference>
<feature type="transmembrane region" description="Helical" evidence="19">
    <location>
        <begin position="611"/>
        <end position="642"/>
    </location>
</feature>
<dbReference type="FunFam" id="2.60.40.60:FF:000014">
    <property type="entry name" value="Cadherin 8"/>
    <property type="match status" value="1"/>
</dbReference>
<evidence type="ECO:0000256" key="16">
    <source>
        <dbReference type="RuleBase" id="RU003318"/>
    </source>
</evidence>
<dbReference type="FunFam" id="2.60.40.60:FF:000008">
    <property type="entry name" value="Cadherin 24"/>
    <property type="match status" value="1"/>
</dbReference>
<evidence type="ECO:0000313" key="23">
    <source>
        <dbReference type="Proteomes" id="UP000694580"/>
    </source>
</evidence>
<keyword evidence="11 19" id="KW-1133">Transmembrane helix</keyword>
<feature type="domain" description="Cadherin" evidence="21">
    <location>
        <begin position="494"/>
        <end position="612"/>
    </location>
</feature>
<dbReference type="GO" id="GO:0005912">
    <property type="term" value="C:adherens junction"/>
    <property type="evidence" value="ECO:0007669"/>
    <property type="project" value="UniProtKB-SubCell"/>
</dbReference>
<feature type="domain" description="Cadherin" evidence="21">
    <location>
        <begin position="390"/>
        <end position="494"/>
    </location>
</feature>
<evidence type="ECO:0000256" key="15">
    <source>
        <dbReference type="PROSITE-ProRule" id="PRU00043"/>
    </source>
</evidence>
<keyword evidence="9 16" id="KW-0130">Cell adhesion</keyword>
<feature type="region of interest" description="Disordered" evidence="18">
    <location>
        <begin position="792"/>
        <end position="816"/>
    </location>
</feature>
<feature type="domain" description="Cadherin" evidence="21">
    <location>
        <begin position="166"/>
        <end position="274"/>
    </location>
</feature>
<organism evidence="22 23">
    <name type="scientific">Denticeps clupeoides</name>
    <name type="common">denticle herring</name>
    <dbReference type="NCBI Taxonomy" id="299321"/>
    <lineage>
        <taxon>Eukaryota</taxon>
        <taxon>Metazoa</taxon>
        <taxon>Chordata</taxon>
        <taxon>Craniata</taxon>
        <taxon>Vertebrata</taxon>
        <taxon>Euteleostomi</taxon>
        <taxon>Actinopterygii</taxon>
        <taxon>Neopterygii</taxon>
        <taxon>Teleostei</taxon>
        <taxon>Clupei</taxon>
        <taxon>Clupeiformes</taxon>
        <taxon>Denticipitoidei</taxon>
        <taxon>Denticipitidae</taxon>
        <taxon>Denticeps</taxon>
    </lineage>
</organism>
<reference evidence="22" key="2">
    <citation type="submission" date="2025-08" db="UniProtKB">
        <authorList>
            <consortium name="Ensembl"/>
        </authorList>
    </citation>
    <scope>IDENTIFICATION</scope>
</reference>
<dbReference type="Gene3D" id="2.60.40.60">
    <property type="entry name" value="Cadherins"/>
    <property type="match status" value="5"/>
</dbReference>
<evidence type="ECO:0000256" key="5">
    <source>
        <dbReference type="ARBA" id="ARBA00022723"/>
    </source>
</evidence>
<evidence type="ECO:0000256" key="4">
    <source>
        <dbReference type="ARBA" id="ARBA00022692"/>
    </source>
</evidence>
<dbReference type="GO" id="GO:0016342">
    <property type="term" value="C:catenin complex"/>
    <property type="evidence" value="ECO:0007669"/>
    <property type="project" value="TreeGrafter"/>
</dbReference>
<proteinExistence type="predicted"/>
<dbReference type="PROSITE" id="PS50268">
    <property type="entry name" value="CADHERIN_2"/>
    <property type="match status" value="5"/>
</dbReference>
<evidence type="ECO:0000256" key="1">
    <source>
        <dbReference type="ARBA" id="ARBA00004251"/>
    </source>
</evidence>
<dbReference type="GO" id="GO:0007043">
    <property type="term" value="P:cell-cell junction assembly"/>
    <property type="evidence" value="ECO:0007669"/>
    <property type="project" value="TreeGrafter"/>
</dbReference>
<dbReference type="GeneTree" id="ENSGT00940000154673"/>
<gene>
    <name evidence="22" type="primary">CDH12</name>
</gene>
<dbReference type="PROSITE" id="PS00232">
    <property type="entry name" value="CADHERIN_1"/>
    <property type="match status" value="1"/>
</dbReference>
<dbReference type="InterPro" id="IPR000233">
    <property type="entry name" value="Cadherin_Y-type_LIR"/>
</dbReference>
<keyword evidence="13" id="KW-0325">Glycoprotein</keyword>
<keyword evidence="10" id="KW-0965">Cell junction</keyword>
<feature type="chain" id="PRO_5044328537" description="Cadherin-12" evidence="20">
    <location>
        <begin position="21"/>
        <end position="816"/>
    </location>
</feature>
<dbReference type="SUPFAM" id="SSF49313">
    <property type="entry name" value="Cadherin-like"/>
    <property type="match status" value="5"/>
</dbReference>
<evidence type="ECO:0000256" key="2">
    <source>
        <dbReference type="ARBA" id="ARBA00004536"/>
    </source>
</evidence>
<evidence type="ECO:0000256" key="3">
    <source>
        <dbReference type="ARBA" id="ARBA00022475"/>
    </source>
</evidence>
<keyword evidence="5" id="KW-0479">Metal-binding</keyword>